<dbReference type="Proteomes" id="UP001255416">
    <property type="component" value="Unassembled WGS sequence"/>
</dbReference>
<dbReference type="EMBL" id="JASMWN010000002">
    <property type="protein sequence ID" value="MDU9002797.1"/>
    <property type="molecule type" value="Genomic_DNA"/>
</dbReference>
<dbReference type="Pfam" id="PF09835">
    <property type="entry name" value="DUF2062"/>
    <property type="match status" value="1"/>
</dbReference>
<sequence length="218" mass="24899">MVFRRRDRRSVLRAIADFLYPKGGWTRAFHYVKHRVRRLPDTPERIARGIWAGVFTTFTPFYTMHFLVAFLISRVIHGNILAALMATFFGNPLTYVPIGFASLKTGHFILGTEFEEGAARSFGGKFIDAAHDLQSNFVAIFSDREPDWQGLSVFYSEIFLPYLVGGIIPGMIAATVCYVLSVPVIRAYQKRRKKQIKKKFDAIRRLAEAEEDAARRSE</sequence>
<evidence type="ECO:0000313" key="4">
    <source>
        <dbReference type="Proteomes" id="UP001255416"/>
    </source>
</evidence>
<keyword evidence="1" id="KW-0812">Transmembrane</keyword>
<keyword evidence="1" id="KW-1133">Transmembrane helix</keyword>
<keyword evidence="4" id="KW-1185">Reference proteome</keyword>
<dbReference type="RefSeq" id="WP_316773168.1">
    <property type="nucleotide sequence ID" value="NZ_JASMWN010000002.1"/>
</dbReference>
<dbReference type="InterPro" id="IPR018639">
    <property type="entry name" value="DUF2062"/>
</dbReference>
<dbReference type="PANTHER" id="PTHR40547">
    <property type="entry name" value="SLL0298 PROTEIN"/>
    <property type="match status" value="1"/>
</dbReference>
<organism evidence="3 4">
    <name type="scientific">Sedimentitalea todarodis</name>
    <dbReference type="NCBI Taxonomy" id="1631240"/>
    <lineage>
        <taxon>Bacteria</taxon>
        <taxon>Pseudomonadati</taxon>
        <taxon>Pseudomonadota</taxon>
        <taxon>Alphaproteobacteria</taxon>
        <taxon>Rhodobacterales</taxon>
        <taxon>Paracoccaceae</taxon>
        <taxon>Sedimentitalea</taxon>
    </lineage>
</organism>
<gene>
    <name evidence="3" type="ORF">QO231_02885</name>
</gene>
<feature type="transmembrane region" description="Helical" evidence="1">
    <location>
        <begin position="159"/>
        <end position="188"/>
    </location>
</feature>
<comment type="caution">
    <text evidence="3">The sequence shown here is derived from an EMBL/GenBank/DDBJ whole genome shotgun (WGS) entry which is preliminary data.</text>
</comment>
<evidence type="ECO:0000259" key="2">
    <source>
        <dbReference type="Pfam" id="PF09835"/>
    </source>
</evidence>
<feature type="domain" description="DUF2062" evidence="2">
    <location>
        <begin position="27"/>
        <end position="193"/>
    </location>
</feature>
<dbReference type="PANTHER" id="PTHR40547:SF1">
    <property type="entry name" value="SLL0298 PROTEIN"/>
    <property type="match status" value="1"/>
</dbReference>
<reference evidence="4" key="1">
    <citation type="submission" date="2023-05" db="EMBL/GenBank/DDBJ databases">
        <title>Sedimentitalea sp. nov. JM2-8.</title>
        <authorList>
            <person name="Huang J."/>
        </authorList>
    </citation>
    <scope>NUCLEOTIDE SEQUENCE [LARGE SCALE GENOMIC DNA]</scope>
    <source>
        <strain evidence="4">KHS03</strain>
    </source>
</reference>
<evidence type="ECO:0000313" key="3">
    <source>
        <dbReference type="EMBL" id="MDU9002797.1"/>
    </source>
</evidence>
<protein>
    <submittedName>
        <fullName evidence="3">DUF2062 domain-containing protein</fullName>
    </submittedName>
</protein>
<accession>A0ABU3V9F0</accession>
<evidence type="ECO:0000256" key="1">
    <source>
        <dbReference type="SAM" id="Phobius"/>
    </source>
</evidence>
<proteinExistence type="predicted"/>
<keyword evidence="1" id="KW-0472">Membrane</keyword>
<name>A0ABU3V9F0_9RHOB</name>